<protein>
    <submittedName>
        <fullName evidence="2">Unannotated protein</fullName>
    </submittedName>
</protein>
<accession>A0A6J5ZQX1</accession>
<keyword evidence="1" id="KW-0812">Transmembrane</keyword>
<organism evidence="2">
    <name type="scientific">freshwater metagenome</name>
    <dbReference type="NCBI Taxonomy" id="449393"/>
    <lineage>
        <taxon>unclassified sequences</taxon>
        <taxon>metagenomes</taxon>
        <taxon>ecological metagenomes</taxon>
    </lineage>
</organism>
<reference evidence="2" key="1">
    <citation type="submission" date="2020-05" db="EMBL/GenBank/DDBJ databases">
        <authorList>
            <person name="Chiriac C."/>
            <person name="Salcher M."/>
            <person name="Ghai R."/>
            <person name="Kavagutti S V."/>
        </authorList>
    </citation>
    <scope>NUCLEOTIDE SEQUENCE</scope>
</reference>
<proteinExistence type="predicted"/>
<dbReference type="AlphaFoldDB" id="A0A6J5ZQX1"/>
<sequence length="74" mass="8038">MSPSRDQEQLRASIAQRQADLAQSLTQLRGEVVAVADWRTQVNRHRPKVLAGAAVAGFVIGGGIAALIGRKRRY</sequence>
<evidence type="ECO:0000256" key="1">
    <source>
        <dbReference type="SAM" id="Phobius"/>
    </source>
</evidence>
<keyword evidence="1" id="KW-1133">Transmembrane helix</keyword>
<keyword evidence="1" id="KW-0472">Membrane</keyword>
<dbReference type="EMBL" id="CAESAN010000055">
    <property type="protein sequence ID" value="CAB4343257.1"/>
    <property type="molecule type" value="Genomic_DNA"/>
</dbReference>
<gene>
    <name evidence="2" type="ORF">UFOPK3547_00782</name>
</gene>
<evidence type="ECO:0000313" key="2">
    <source>
        <dbReference type="EMBL" id="CAB4343257.1"/>
    </source>
</evidence>
<feature type="transmembrane region" description="Helical" evidence="1">
    <location>
        <begin position="49"/>
        <end position="68"/>
    </location>
</feature>
<name>A0A6J5ZQX1_9ZZZZ</name>